<dbReference type="EMBL" id="GBRH01238088">
    <property type="protein sequence ID" value="JAD59807.1"/>
    <property type="molecule type" value="Transcribed_RNA"/>
</dbReference>
<reference evidence="1" key="2">
    <citation type="journal article" date="2015" name="Data Brief">
        <title>Shoot transcriptome of the giant reed, Arundo donax.</title>
        <authorList>
            <person name="Barrero R.A."/>
            <person name="Guerrero F.D."/>
            <person name="Moolhuijzen P."/>
            <person name="Goolsby J.A."/>
            <person name="Tidwell J."/>
            <person name="Bellgard S.E."/>
            <person name="Bellgard M.I."/>
        </authorList>
    </citation>
    <scope>NUCLEOTIDE SEQUENCE</scope>
    <source>
        <tissue evidence="1">Shoot tissue taken approximately 20 cm above the soil surface</tissue>
    </source>
</reference>
<name>A0A0A9BKJ8_ARUDO</name>
<protein>
    <submittedName>
        <fullName evidence="1">Uncharacterized protein</fullName>
    </submittedName>
</protein>
<accession>A0A0A9BKJ8</accession>
<organism evidence="1">
    <name type="scientific">Arundo donax</name>
    <name type="common">Giant reed</name>
    <name type="synonym">Donax arundinaceus</name>
    <dbReference type="NCBI Taxonomy" id="35708"/>
    <lineage>
        <taxon>Eukaryota</taxon>
        <taxon>Viridiplantae</taxon>
        <taxon>Streptophyta</taxon>
        <taxon>Embryophyta</taxon>
        <taxon>Tracheophyta</taxon>
        <taxon>Spermatophyta</taxon>
        <taxon>Magnoliopsida</taxon>
        <taxon>Liliopsida</taxon>
        <taxon>Poales</taxon>
        <taxon>Poaceae</taxon>
        <taxon>PACMAD clade</taxon>
        <taxon>Arundinoideae</taxon>
        <taxon>Arundineae</taxon>
        <taxon>Arundo</taxon>
    </lineage>
</organism>
<sequence>MLSSNPHDFPGTRINMSSMQIMFLLQQQTASLFSTSSY</sequence>
<proteinExistence type="predicted"/>
<dbReference type="AlphaFoldDB" id="A0A0A9BKJ8"/>
<reference evidence="1" key="1">
    <citation type="submission" date="2014-09" db="EMBL/GenBank/DDBJ databases">
        <authorList>
            <person name="Magalhaes I.L.F."/>
            <person name="Oliveira U."/>
            <person name="Santos F.R."/>
            <person name="Vidigal T.H.D.A."/>
            <person name="Brescovit A.D."/>
            <person name="Santos A.J."/>
        </authorList>
    </citation>
    <scope>NUCLEOTIDE SEQUENCE</scope>
    <source>
        <tissue evidence="1">Shoot tissue taken approximately 20 cm above the soil surface</tissue>
    </source>
</reference>
<evidence type="ECO:0000313" key="1">
    <source>
        <dbReference type="EMBL" id="JAD59807.1"/>
    </source>
</evidence>